<protein>
    <recommendedName>
        <fullName evidence="3">Amidase domain-containing protein</fullName>
    </recommendedName>
</protein>
<feature type="domain" description="Amidase" evidence="3">
    <location>
        <begin position="95"/>
        <end position="240"/>
    </location>
</feature>
<proteinExistence type="inferred from homology"/>
<dbReference type="Gene3D" id="3.90.1300.10">
    <property type="entry name" value="Amidase signature (AS) domain"/>
    <property type="match status" value="2"/>
</dbReference>
<evidence type="ECO:0000256" key="2">
    <source>
        <dbReference type="ARBA" id="ARBA00022801"/>
    </source>
</evidence>
<comment type="similarity">
    <text evidence="1">Belongs to the amidase family.</text>
</comment>
<evidence type="ECO:0000259" key="3">
    <source>
        <dbReference type="Pfam" id="PF01425"/>
    </source>
</evidence>
<accession>A0A9W9C5R9</accession>
<dbReference type="InterPro" id="IPR023631">
    <property type="entry name" value="Amidase_dom"/>
</dbReference>
<dbReference type="AlphaFoldDB" id="A0A9W9C5R9"/>
<name>A0A9W9C5R9_9PLEO</name>
<organism evidence="4 5">
    <name type="scientific">Didymella glomerata</name>
    <dbReference type="NCBI Taxonomy" id="749621"/>
    <lineage>
        <taxon>Eukaryota</taxon>
        <taxon>Fungi</taxon>
        <taxon>Dikarya</taxon>
        <taxon>Ascomycota</taxon>
        <taxon>Pezizomycotina</taxon>
        <taxon>Dothideomycetes</taxon>
        <taxon>Pleosporomycetidae</taxon>
        <taxon>Pleosporales</taxon>
        <taxon>Pleosporineae</taxon>
        <taxon>Didymellaceae</taxon>
        <taxon>Didymella</taxon>
    </lineage>
</organism>
<keyword evidence="2" id="KW-0378">Hydrolase</keyword>
<reference evidence="4" key="1">
    <citation type="submission" date="2022-10" db="EMBL/GenBank/DDBJ databases">
        <title>Tapping the CABI collections for fungal endophytes: first genome assemblies for Collariella, Neodidymelliopsis, Ascochyta clinopodiicola, Didymella pomorum, Didymosphaeria variabile, Neocosmospora piperis and Neocucurbitaria cava.</title>
        <authorList>
            <person name="Hill R."/>
        </authorList>
    </citation>
    <scope>NUCLEOTIDE SEQUENCE</scope>
    <source>
        <strain evidence="4">IMI 360193</strain>
    </source>
</reference>
<sequence>MSTASTKLQVVQVKALPPGTNAYEKQRAVILARLTVKVPSDLILPPSLIADPPNDVSSIPTTCGLLTDREIEITENYNAVDLARSIASKDLSAVEVTRAFAKRAIIAHQLTCCLTQLFMDEALERAKELDKYLEQHGKPIGPFHGVPISIKEHIPVAGTYSSQGSLASTVFNENDSHMVKILREAGAVFYCKTNQPQAIMHLESTSHFGRTLNPFNIKLSAGGSTGGEAALVAMKGSVLGPLKIGLIENDGFIIPQPPVQRAVEWAKTRLNDPEFASLLQVKPFQPYNAEEAWRKIRRTYWPQGGSTLKAALQESGEPVMPLTEHVCSDAEPFGMLTAEDVNQLRFERDHFRHAFADHWREQDVDVVIGPAFVGPASAHDTAFYWTYTSLYNFVDYPGVVFPTPIRAKSDEAYPEKYKPLSTECDHVRKLWGESDFEGAPINLQMVARRHQDNLLFGALATLKSILDLA</sequence>
<dbReference type="Pfam" id="PF01425">
    <property type="entry name" value="Amidase"/>
    <property type="match status" value="1"/>
</dbReference>
<dbReference type="SUPFAM" id="SSF75304">
    <property type="entry name" value="Amidase signature (AS) enzymes"/>
    <property type="match status" value="1"/>
</dbReference>
<evidence type="ECO:0000313" key="5">
    <source>
        <dbReference type="Proteomes" id="UP001140562"/>
    </source>
</evidence>
<comment type="caution">
    <text evidence="4">The sequence shown here is derived from an EMBL/GenBank/DDBJ whole genome shotgun (WGS) entry which is preliminary data.</text>
</comment>
<dbReference type="InterPro" id="IPR036928">
    <property type="entry name" value="AS_sf"/>
</dbReference>
<dbReference type="Proteomes" id="UP001140562">
    <property type="component" value="Unassembled WGS sequence"/>
</dbReference>
<evidence type="ECO:0000313" key="4">
    <source>
        <dbReference type="EMBL" id="KAJ4343875.1"/>
    </source>
</evidence>
<dbReference type="EMBL" id="JAPEUV010000001">
    <property type="protein sequence ID" value="KAJ4343875.1"/>
    <property type="molecule type" value="Genomic_DNA"/>
</dbReference>
<dbReference type="OrthoDB" id="6428749at2759"/>
<keyword evidence="5" id="KW-1185">Reference proteome</keyword>
<gene>
    <name evidence="4" type="ORF">N0V87_000158</name>
</gene>
<dbReference type="GO" id="GO:0016787">
    <property type="term" value="F:hydrolase activity"/>
    <property type="evidence" value="ECO:0007669"/>
    <property type="project" value="UniProtKB-KW"/>
</dbReference>
<dbReference type="PANTHER" id="PTHR46072">
    <property type="entry name" value="AMIDASE-RELATED-RELATED"/>
    <property type="match status" value="1"/>
</dbReference>
<dbReference type="PANTHER" id="PTHR46072:SF4">
    <property type="entry name" value="AMIDASE C550.07-RELATED"/>
    <property type="match status" value="1"/>
</dbReference>
<evidence type="ECO:0000256" key="1">
    <source>
        <dbReference type="ARBA" id="ARBA00009199"/>
    </source>
</evidence>